<dbReference type="GO" id="GO:0004190">
    <property type="term" value="F:aspartic-type endopeptidase activity"/>
    <property type="evidence" value="ECO:0007669"/>
    <property type="project" value="UniProtKB-UniRule"/>
</dbReference>
<evidence type="ECO:0000256" key="1">
    <source>
        <dbReference type="ARBA" id="ARBA00006139"/>
    </source>
</evidence>
<comment type="caution">
    <text evidence="13">The sequence shown here is derived from an EMBL/GenBank/DDBJ whole genome shotgun (WGS) entry which is preliminary data.</text>
</comment>
<keyword evidence="6 9" id="KW-0378">Hydrolase</keyword>
<dbReference type="InterPro" id="IPR001872">
    <property type="entry name" value="Peptidase_A8"/>
</dbReference>
<evidence type="ECO:0000256" key="11">
    <source>
        <dbReference type="RuleBase" id="RU004181"/>
    </source>
</evidence>
<feature type="transmembrane region" description="Helical" evidence="9">
    <location>
        <begin position="121"/>
        <end position="148"/>
    </location>
</feature>
<dbReference type="HAMAP" id="MF_00161">
    <property type="entry name" value="LspA"/>
    <property type="match status" value="1"/>
</dbReference>
<keyword evidence="7 9" id="KW-1133">Transmembrane helix</keyword>
<feature type="compositionally biased region" description="Basic and acidic residues" evidence="12">
    <location>
        <begin position="172"/>
        <end position="187"/>
    </location>
</feature>
<name>M2WD88_9MICC</name>
<feature type="compositionally biased region" description="Low complexity" evidence="12">
    <location>
        <begin position="188"/>
        <end position="198"/>
    </location>
</feature>
<comment type="similarity">
    <text evidence="1 9 11">Belongs to the peptidase A8 family.</text>
</comment>
<gene>
    <name evidence="9" type="primary">lspA</name>
    <name evidence="13" type="ORF">C884_00424</name>
</gene>
<dbReference type="STRING" id="71999.KPaMU14_07195"/>
<dbReference type="PROSITE" id="PS00855">
    <property type="entry name" value="SPASE_II"/>
    <property type="match status" value="1"/>
</dbReference>
<evidence type="ECO:0000256" key="4">
    <source>
        <dbReference type="ARBA" id="ARBA00022692"/>
    </source>
</evidence>
<dbReference type="PANTHER" id="PTHR33695:SF1">
    <property type="entry name" value="LIPOPROTEIN SIGNAL PEPTIDASE"/>
    <property type="match status" value="1"/>
</dbReference>
<evidence type="ECO:0000256" key="2">
    <source>
        <dbReference type="ARBA" id="ARBA00022475"/>
    </source>
</evidence>
<comment type="function">
    <text evidence="9 10">This protein specifically catalyzes the removal of signal peptides from prolipoproteins.</text>
</comment>
<evidence type="ECO:0000256" key="10">
    <source>
        <dbReference type="RuleBase" id="RU000594"/>
    </source>
</evidence>
<evidence type="ECO:0000313" key="14">
    <source>
        <dbReference type="Proteomes" id="UP000009877"/>
    </source>
</evidence>
<keyword evidence="5 9" id="KW-0064">Aspartyl protease</keyword>
<evidence type="ECO:0000256" key="7">
    <source>
        <dbReference type="ARBA" id="ARBA00022989"/>
    </source>
</evidence>
<keyword evidence="3 9" id="KW-0645">Protease</keyword>
<organism evidence="13 14">
    <name type="scientific">Kocuria palustris PEL</name>
    <dbReference type="NCBI Taxonomy" id="1236550"/>
    <lineage>
        <taxon>Bacteria</taxon>
        <taxon>Bacillati</taxon>
        <taxon>Actinomycetota</taxon>
        <taxon>Actinomycetes</taxon>
        <taxon>Micrococcales</taxon>
        <taxon>Micrococcaceae</taxon>
        <taxon>Kocuria</taxon>
    </lineage>
</organism>
<accession>M2WD88</accession>
<evidence type="ECO:0000256" key="5">
    <source>
        <dbReference type="ARBA" id="ARBA00022750"/>
    </source>
</evidence>
<comment type="caution">
    <text evidence="9">Lacks conserved residue(s) required for the propagation of feature annotation.</text>
</comment>
<comment type="catalytic activity">
    <reaction evidence="9 10">
        <text>Release of signal peptides from bacterial membrane prolipoproteins. Hydrolyzes -Xaa-Yaa-Zaa-|-(S,diacylglyceryl)Cys-, in which Xaa is hydrophobic (preferably Leu), and Yaa (Ala or Ser) and Zaa (Gly or Ala) have small, neutral side chains.</text>
        <dbReference type="EC" id="3.4.23.36"/>
    </reaction>
</comment>
<feature type="transmembrane region" description="Helical" evidence="9">
    <location>
        <begin position="83"/>
        <end position="101"/>
    </location>
</feature>
<dbReference type="EMBL" id="ANHZ02000014">
    <property type="protein sequence ID" value="EME36437.1"/>
    <property type="molecule type" value="Genomic_DNA"/>
</dbReference>
<keyword evidence="2 9" id="KW-1003">Cell membrane</keyword>
<evidence type="ECO:0000313" key="13">
    <source>
        <dbReference type="EMBL" id="EME36437.1"/>
    </source>
</evidence>
<keyword evidence="8 9" id="KW-0472">Membrane</keyword>
<dbReference type="Pfam" id="PF01252">
    <property type="entry name" value="Peptidase_A8"/>
    <property type="match status" value="1"/>
</dbReference>
<sequence length="198" mass="20889">MLILALLCAVVVYGLDQGTKALVERTMTLGQQIPVIDGLLQWHYILNPGAAFSMGEGFTWVFTAIMAIVSVGILVYLPRVRSLAWALSLGLVLGGATGNLTDRLLRWPGFPNGHVVDFIHVQGFAVFNVADSGVVVGVILTATLILFGREPDGTRSGRDRPGTEGTGSAEAPRTDSAQDRVVDHDSSAGDASSEGAAR</sequence>
<dbReference type="AlphaFoldDB" id="M2WD88"/>
<keyword evidence="13" id="KW-0449">Lipoprotein</keyword>
<dbReference type="PRINTS" id="PR00781">
    <property type="entry name" value="LIPOSIGPTASE"/>
</dbReference>
<dbReference type="GO" id="GO:0005886">
    <property type="term" value="C:plasma membrane"/>
    <property type="evidence" value="ECO:0007669"/>
    <property type="project" value="UniProtKB-SubCell"/>
</dbReference>
<comment type="subcellular location">
    <subcellularLocation>
        <location evidence="9">Cell membrane</location>
        <topology evidence="9">Multi-pass membrane protein</topology>
    </subcellularLocation>
</comment>
<keyword evidence="4 9" id="KW-0812">Transmembrane</keyword>
<dbReference type="EC" id="3.4.23.36" evidence="9"/>
<protein>
    <recommendedName>
        <fullName evidence="9">Lipoprotein signal peptidase</fullName>
        <ecNumber evidence="9">3.4.23.36</ecNumber>
    </recommendedName>
    <alternativeName>
        <fullName evidence="9">Prolipoprotein signal peptidase</fullName>
    </alternativeName>
    <alternativeName>
        <fullName evidence="9">Signal peptidase II</fullName>
        <shortName evidence="9">SPase II</shortName>
    </alternativeName>
</protein>
<proteinExistence type="inferred from homology"/>
<evidence type="ECO:0000256" key="9">
    <source>
        <dbReference type="HAMAP-Rule" id="MF_00161"/>
    </source>
</evidence>
<feature type="active site" evidence="9">
    <location>
        <position position="131"/>
    </location>
</feature>
<evidence type="ECO:0000256" key="3">
    <source>
        <dbReference type="ARBA" id="ARBA00022670"/>
    </source>
</evidence>
<evidence type="ECO:0000256" key="12">
    <source>
        <dbReference type="SAM" id="MobiDB-lite"/>
    </source>
</evidence>
<reference evidence="13 14" key="1">
    <citation type="journal article" date="2014" name="Genome Announc.">
        <title>Draft Genome Sequence of Kocuria palustris PEL.</title>
        <authorList>
            <person name="Sharma G."/>
            <person name="Khatri I."/>
            <person name="Subramanian S."/>
        </authorList>
    </citation>
    <scope>NUCLEOTIDE SEQUENCE [LARGE SCALE GENOMIC DNA]</scope>
    <source>
        <strain evidence="13 14">PEL</strain>
    </source>
</reference>
<feature type="transmembrane region" description="Helical" evidence="9">
    <location>
        <begin position="57"/>
        <end position="76"/>
    </location>
</feature>
<evidence type="ECO:0000256" key="8">
    <source>
        <dbReference type="ARBA" id="ARBA00023136"/>
    </source>
</evidence>
<evidence type="ECO:0000256" key="6">
    <source>
        <dbReference type="ARBA" id="ARBA00022801"/>
    </source>
</evidence>
<dbReference type="Proteomes" id="UP000009877">
    <property type="component" value="Unassembled WGS sequence"/>
</dbReference>
<feature type="active site" evidence="9">
    <location>
        <position position="117"/>
    </location>
</feature>
<dbReference type="UniPathway" id="UPA00665"/>
<feature type="region of interest" description="Disordered" evidence="12">
    <location>
        <begin position="151"/>
        <end position="198"/>
    </location>
</feature>
<dbReference type="GO" id="GO:0006508">
    <property type="term" value="P:proteolysis"/>
    <property type="evidence" value="ECO:0007669"/>
    <property type="project" value="UniProtKB-KW"/>
</dbReference>
<feature type="compositionally biased region" description="Basic and acidic residues" evidence="12">
    <location>
        <begin position="151"/>
        <end position="162"/>
    </location>
</feature>
<comment type="pathway">
    <text evidence="9">Protein modification; lipoprotein biosynthesis (signal peptide cleavage).</text>
</comment>
<keyword evidence="14" id="KW-1185">Reference proteome</keyword>
<dbReference type="PANTHER" id="PTHR33695">
    <property type="entry name" value="LIPOPROTEIN SIGNAL PEPTIDASE"/>
    <property type="match status" value="1"/>
</dbReference>
<dbReference type="NCBIfam" id="TIGR00077">
    <property type="entry name" value="lspA"/>
    <property type="match status" value="1"/>
</dbReference>